<organism evidence="4 5">
    <name type="scientific">Coffea arabica</name>
    <name type="common">Arabian coffee</name>
    <dbReference type="NCBI Taxonomy" id="13443"/>
    <lineage>
        <taxon>Eukaryota</taxon>
        <taxon>Viridiplantae</taxon>
        <taxon>Streptophyta</taxon>
        <taxon>Embryophyta</taxon>
        <taxon>Tracheophyta</taxon>
        <taxon>Spermatophyta</taxon>
        <taxon>Magnoliopsida</taxon>
        <taxon>eudicotyledons</taxon>
        <taxon>Gunneridae</taxon>
        <taxon>Pentapetalae</taxon>
        <taxon>asterids</taxon>
        <taxon>lamiids</taxon>
        <taxon>Gentianales</taxon>
        <taxon>Rubiaceae</taxon>
        <taxon>Ixoroideae</taxon>
        <taxon>Gardenieae complex</taxon>
        <taxon>Bertiereae - Coffeeae clade</taxon>
        <taxon>Coffeeae</taxon>
        <taxon>Coffea</taxon>
    </lineage>
</organism>
<dbReference type="PANTHER" id="PTHR10358:SF6">
    <property type="entry name" value="ENDOSULFINE, ISOFORM A"/>
    <property type="match status" value="1"/>
</dbReference>
<feature type="compositionally biased region" description="Basic and acidic residues" evidence="3">
    <location>
        <begin position="50"/>
        <end position="85"/>
    </location>
</feature>
<dbReference type="GeneID" id="140021022"/>
<keyword evidence="4" id="KW-1185">Reference proteome</keyword>
<dbReference type="Proteomes" id="UP001652660">
    <property type="component" value="Chromosome 11e"/>
</dbReference>
<comment type="similarity">
    <text evidence="1 2">Belongs to the endosulfine family.</text>
</comment>
<feature type="compositionally biased region" description="Basic and acidic residues" evidence="3">
    <location>
        <begin position="175"/>
        <end position="188"/>
    </location>
</feature>
<evidence type="ECO:0000256" key="1">
    <source>
        <dbReference type="ARBA" id="ARBA00010520"/>
    </source>
</evidence>
<dbReference type="RefSeq" id="XP_071927826.1">
    <property type="nucleotide sequence ID" value="XM_072071725.1"/>
</dbReference>
<reference evidence="5" key="1">
    <citation type="submission" date="2025-08" db="UniProtKB">
        <authorList>
            <consortium name="RefSeq"/>
        </authorList>
    </citation>
    <scope>IDENTIFICATION</scope>
    <source>
        <tissue evidence="5">Leaves</tissue>
    </source>
</reference>
<dbReference type="InterPro" id="IPR006760">
    <property type="entry name" value="Endosulphine"/>
</dbReference>
<gene>
    <name evidence="5" type="primary">LOC140021022</name>
</gene>
<feature type="region of interest" description="Disordered" evidence="3">
    <location>
        <begin position="132"/>
        <end position="218"/>
    </location>
</feature>
<evidence type="ECO:0000256" key="2">
    <source>
        <dbReference type="RuleBase" id="RU363120"/>
    </source>
</evidence>
<evidence type="ECO:0000256" key="3">
    <source>
        <dbReference type="SAM" id="MobiDB-lite"/>
    </source>
</evidence>
<evidence type="ECO:0008006" key="6">
    <source>
        <dbReference type="Google" id="ProtNLM"/>
    </source>
</evidence>
<evidence type="ECO:0000313" key="5">
    <source>
        <dbReference type="RefSeq" id="XP_071927826.1"/>
    </source>
</evidence>
<name>A0ABM4W7Q9_COFAR</name>
<dbReference type="Pfam" id="PF04667">
    <property type="entry name" value="Endosulfine"/>
    <property type="match status" value="1"/>
</dbReference>
<proteinExistence type="inferred from homology"/>
<protein>
    <recommendedName>
        <fullName evidence="6">Endosulphine</fullName>
    </recommendedName>
</protein>
<feature type="compositionally biased region" description="Basic and acidic residues" evidence="3">
    <location>
        <begin position="196"/>
        <end position="205"/>
    </location>
</feature>
<evidence type="ECO:0000313" key="4">
    <source>
        <dbReference type="Proteomes" id="UP001652660"/>
    </source>
</evidence>
<accession>A0ABM4W7Q9</accession>
<feature type="region of interest" description="Disordered" evidence="3">
    <location>
        <begin position="43"/>
        <end position="113"/>
    </location>
</feature>
<sequence>MSIFDSVDRPRNHFVISRILQSELNNKHSSLFKASEQKFCSKAQETYDMSDTKSEDENGTELRDDHPDDEQHVEHSKFSEPEKQDPLPCPEQQEEAIKKKYGGLAPKKRPLISKDHDHAFFDSADWALGKQGVQKSKGPLEALRPKLQPTPQQQIRSKRSAYAHSSDDSEGNESCQDKCTPEQEDQSKGLDGFSDDNSHPDDQCHTVHCPGSLHVDDN</sequence>
<dbReference type="PANTHER" id="PTHR10358">
    <property type="entry name" value="ENDOSULFINE"/>
    <property type="match status" value="1"/>
</dbReference>